<organism evidence="1 2">
    <name type="scientific">Dactylosporangium vinaceum</name>
    <dbReference type="NCBI Taxonomy" id="53362"/>
    <lineage>
        <taxon>Bacteria</taxon>
        <taxon>Bacillati</taxon>
        <taxon>Actinomycetota</taxon>
        <taxon>Actinomycetes</taxon>
        <taxon>Micromonosporales</taxon>
        <taxon>Micromonosporaceae</taxon>
        <taxon>Dactylosporangium</taxon>
    </lineage>
</organism>
<evidence type="ECO:0000313" key="1">
    <source>
        <dbReference type="EMBL" id="MFB9441843.1"/>
    </source>
</evidence>
<evidence type="ECO:0000313" key="2">
    <source>
        <dbReference type="Proteomes" id="UP001589608"/>
    </source>
</evidence>
<comment type="caution">
    <text evidence="1">The sequence shown here is derived from an EMBL/GenBank/DDBJ whole genome shotgun (WGS) entry which is preliminary data.</text>
</comment>
<name>A0ABV5LZ88_9ACTN</name>
<dbReference type="RefSeq" id="WP_223097454.1">
    <property type="nucleotide sequence ID" value="NZ_CP061913.1"/>
</dbReference>
<accession>A0ABV5LZ88</accession>
<gene>
    <name evidence="1" type="ORF">ACFFTR_01920</name>
</gene>
<keyword evidence="2" id="KW-1185">Reference proteome</keyword>
<dbReference type="EMBL" id="JBHMCA010000007">
    <property type="protein sequence ID" value="MFB9441843.1"/>
    <property type="molecule type" value="Genomic_DNA"/>
</dbReference>
<reference evidence="1 2" key="1">
    <citation type="submission" date="2024-09" db="EMBL/GenBank/DDBJ databases">
        <authorList>
            <person name="Sun Q."/>
            <person name="Mori K."/>
        </authorList>
    </citation>
    <scope>NUCLEOTIDE SEQUENCE [LARGE SCALE GENOMIC DNA]</scope>
    <source>
        <strain evidence="1 2">JCM 3307</strain>
    </source>
</reference>
<sequence>MSEAQQSADALALALEDAGFDVGLEFPLLQAAIGHDGTPVVEVGHLTPAVAGRLADLVARAAGSGIAVEGLPD</sequence>
<protein>
    <submittedName>
        <fullName evidence="1">Uncharacterized protein</fullName>
    </submittedName>
</protein>
<proteinExistence type="predicted"/>
<dbReference type="Proteomes" id="UP001589608">
    <property type="component" value="Unassembled WGS sequence"/>
</dbReference>